<accession>A0A1J1DZV7</accession>
<comment type="similarity">
    <text evidence="2">Belongs to the peptidase S41B family.</text>
</comment>
<evidence type="ECO:0000256" key="4">
    <source>
        <dbReference type="ARBA" id="ARBA00022670"/>
    </source>
</evidence>
<dbReference type="InterPro" id="IPR012393">
    <property type="entry name" value="Tricorn_protease"/>
</dbReference>
<sequence>MLFSCRKEQQELILTENHIISSYEDLFNSFWTTIDRNYNYFNEEKINWNDIHKRYIDRFRDLKTFNKRFADKDLAIREMNLASKYFSDILSKMLDNHLYIRVTFPFPHANITVTREFSTRTKARIGVDGKFSQFLIRKNIVIDKEKAINEASKLFVENTSVKRKVKFGSAGSNKSITDLYILGMLKNMRDSTLYFALNEFKLSEKAIIFADIAFPIIPRPKKIYSTYDDRFVNLPESIADNFKIGLHDIDDLICNGIDRIRESNEYKNILNHREKFIKTEIMDCLSVERDLILFEALFKQLSKDILVKVVTYMEYYSKRMPSALFTDILDPLINKVNKMRDDYANISSKVKDCHLYELFFNKLGNGSIKKIIIDLRDNLGGDASDRKHLIDRLITKKNLYGYERTKEGNGRFNYIPWVPVYTSTHPFGLKSPIPVVILMDERSASMSEVLTIMLKTQGKVKVIGDYSGGAFAGLSSDKDLFNGGLIGGNEYLYFYMPVMAFKDKDNNVLEGKGVRPDIFVIPTEDDILNNRDPALQRAIEEIDKMN</sequence>
<dbReference type="Pfam" id="PF03572">
    <property type="entry name" value="Peptidase_S41"/>
    <property type="match status" value="1"/>
</dbReference>
<proteinExistence type="inferred from homology"/>
<organism evidence="8 9">
    <name type="scientific">Ichthyobacterium seriolicida</name>
    <dbReference type="NCBI Taxonomy" id="242600"/>
    <lineage>
        <taxon>Bacteria</taxon>
        <taxon>Pseudomonadati</taxon>
        <taxon>Bacteroidota</taxon>
        <taxon>Flavobacteriia</taxon>
        <taxon>Flavobacteriales</taxon>
        <taxon>Ichthyobacteriaceae</taxon>
        <taxon>Ichthyobacterium</taxon>
    </lineage>
</organism>
<dbReference type="KEGG" id="ise:JBKA6_0200"/>
<keyword evidence="6" id="KW-0720">Serine protease</keyword>
<dbReference type="EMBL" id="AP014564">
    <property type="protein sequence ID" value="BAV94213.1"/>
    <property type="molecule type" value="Genomic_DNA"/>
</dbReference>
<evidence type="ECO:0000256" key="5">
    <source>
        <dbReference type="ARBA" id="ARBA00022801"/>
    </source>
</evidence>
<evidence type="ECO:0000256" key="2">
    <source>
        <dbReference type="ARBA" id="ARBA00008524"/>
    </source>
</evidence>
<reference evidence="8 9" key="1">
    <citation type="submission" date="2014-03" db="EMBL/GenBank/DDBJ databases">
        <title>complete genome sequence of Flavobacteriaceae bacterium JBKA-6.</title>
        <authorList>
            <person name="Takano T."/>
            <person name="Nakamura Y."/>
            <person name="Takuma S."/>
            <person name="Yasuike M."/>
            <person name="Matsuyama T."/>
            <person name="Sakai T."/>
            <person name="Fujiwara A."/>
            <person name="Kimoto K."/>
            <person name="Fukuda Y."/>
            <person name="Kondo H."/>
            <person name="Hirono I."/>
            <person name="Nakayasu C."/>
        </authorList>
    </citation>
    <scope>NUCLEOTIDE SEQUENCE [LARGE SCALE GENOMIC DNA]</scope>
    <source>
        <strain evidence="8 9">JBKA-6</strain>
    </source>
</reference>
<dbReference type="AlphaFoldDB" id="A0A1J1DZV7"/>
<evidence type="ECO:0000256" key="6">
    <source>
        <dbReference type="ARBA" id="ARBA00022825"/>
    </source>
</evidence>
<evidence type="ECO:0000256" key="3">
    <source>
        <dbReference type="ARBA" id="ARBA00022490"/>
    </source>
</evidence>
<keyword evidence="9" id="KW-1185">Reference proteome</keyword>
<evidence type="ECO:0000313" key="8">
    <source>
        <dbReference type="EMBL" id="BAV94213.1"/>
    </source>
</evidence>
<evidence type="ECO:0000313" key="9">
    <source>
        <dbReference type="Proteomes" id="UP000243197"/>
    </source>
</evidence>
<evidence type="ECO:0000256" key="1">
    <source>
        <dbReference type="ARBA" id="ARBA00004496"/>
    </source>
</evidence>
<dbReference type="SUPFAM" id="SSF52096">
    <property type="entry name" value="ClpP/crotonase"/>
    <property type="match status" value="1"/>
</dbReference>
<dbReference type="InterPro" id="IPR029045">
    <property type="entry name" value="ClpP/crotonase-like_dom_sf"/>
</dbReference>
<dbReference type="Gene3D" id="3.90.226.10">
    <property type="entry name" value="2-enoyl-CoA Hydratase, Chain A, domain 1"/>
    <property type="match status" value="1"/>
</dbReference>
<dbReference type="CDD" id="cd07562">
    <property type="entry name" value="Peptidase_S41_TRI"/>
    <property type="match status" value="1"/>
</dbReference>
<dbReference type="GO" id="GO:0005737">
    <property type="term" value="C:cytoplasm"/>
    <property type="evidence" value="ECO:0007669"/>
    <property type="project" value="UniProtKB-SubCell"/>
</dbReference>
<evidence type="ECO:0000259" key="7">
    <source>
        <dbReference type="SMART" id="SM00245"/>
    </source>
</evidence>
<feature type="domain" description="Tail specific protease" evidence="7">
    <location>
        <begin position="317"/>
        <end position="521"/>
    </location>
</feature>
<dbReference type="GO" id="GO:0006508">
    <property type="term" value="P:proteolysis"/>
    <property type="evidence" value="ECO:0007669"/>
    <property type="project" value="UniProtKB-KW"/>
</dbReference>
<gene>
    <name evidence="8" type="ORF">JBKA6_0200</name>
</gene>
<dbReference type="Proteomes" id="UP000243197">
    <property type="component" value="Chromosome"/>
</dbReference>
<keyword evidence="5" id="KW-0378">Hydrolase</keyword>
<keyword evidence="4" id="KW-0645">Protease</keyword>
<protein>
    <recommendedName>
        <fullName evidence="7">Tail specific protease domain-containing protein</fullName>
    </recommendedName>
</protein>
<dbReference type="PANTHER" id="PTHR43253:SF1">
    <property type="entry name" value="TRICORN PROTEASE HOMOLOG 2-RELATED"/>
    <property type="match status" value="1"/>
</dbReference>
<dbReference type="Gene3D" id="3.30.750.44">
    <property type="match status" value="1"/>
</dbReference>
<dbReference type="InterPro" id="IPR005151">
    <property type="entry name" value="Tail-specific_protease"/>
</dbReference>
<dbReference type="GO" id="GO:0008236">
    <property type="term" value="F:serine-type peptidase activity"/>
    <property type="evidence" value="ECO:0007669"/>
    <property type="project" value="UniProtKB-KW"/>
</dbReference>
<name>A0A1J1DZV7_9FLAO</name>
<dbReference type="SMART" id="SM00245">
    <property type="entry name" value="TSPc"/>
    <property type="match status" value="1"/>
</dbReference>
<comment type="subcellular location">
    <subcellularLocation>
        <location evidence="1">Cytoplasm</location>
    </subcellularLocation>
</comment>
<dbReference type="PANTHER" id="PTHR43253">
    <property type="entry name" value="TRICORN PROTEASE HOMOLOG 2-RELATED"/>
    <property type="match status" value="1"/>
</dbReference>
<keyword evidence="3" id="KW-0963">Cytoplasm</keyword>